<sequence length="139" mass="14166">MSAAARTPSSPGILLFAHGARDPNWALPFEAVAARVRALRPGAQVRLAFLELMSPGLAQAGEELVAAGCVEITVVPLFLGAGGHVRKDLPALVQALATAHPGVQVRLRSAVGEDPIVIEALAAAAAQDPTPAFLPAATP</sequence>
<evidence type="ECO:0000256" key="2">
    <source>
        <dbReference type="ARBA" id="ARBA00023239"/>
    </source>
</evidence>
<reference evidence="3 4" key="1">
    <citation type="submission" date="2019-02" db="EMBL/GenBank/DDBJ databases">
        <title>Genomic Encyclopedia of Type Strains, Phase IV (KMG-IV): sequencing the most valuable type-strain genomes for metagenomic binning, comparative biology and taxonomic classification.</title>
        <authorList>
            <person name="Goeker M."/>
        </authorList>
    </citation>
    <scope>NUCLEOTIDE SEQUENCE [LARGE SCALE GENOMIC DNA]</scope>
    <source>
        <strain evidence="3 4">DSM 19570</strain>
    </source>
</reference>
<evidence type="ECO:0000313" key="3">
    <source>
        <dbReference type="EMBL" id="RZT93867.1"/>
    </source>
</evidence>
<dbReference type="Proteomes" id="UP000293671">
    <property type="component" value="Unassembled WGS sequence"/>
</dbReference>
<dbReference type="GO" id="GO:0046872">
    <property type="term" value="F:metal ion binding"/>
    <property type="evidence" value="ECO:0007669"/>
    <property type="project" value="UniProtKB-KW"/>
</dbReference>
<evidence type="ECO:0000313" key="4">
    <source>
        <dbReference type="Proteomes" id="UP000293671"/>
    </source>
</evidence>
<keyword evidence="1" id="KW-0479">Metal-binding</keyword>
<keyword evidence="4" id="KW-1185">Reference proteome</keyword>
<evidence type="ECO:0000256" key="1">
    <source>
        <dbReference type="ARBA" id="ARBA00022723"/>
    </source>
</evidence>
<dbReference type="EMBL" id="SHKP01000008">
    <property type="protein sequence ID" value="RZT93867.1"/>
    <property type="molecule type" value="Genomic_DNA"/>
</dbReference>
<dbReference type="InterPro" id="IPR050963">
    <property type="entry name" value="Sirohydro_Cobaltochel/CbiX"/>
</dbReference>
<dbReference type="InterPro" id="IPR002762">
    <property type="entry name" value="CbiX-like"/>
</dbReference>
<dbReference type="AlphaFoldDB" id="A0A4Q7VD89"/>
<dbReference type="PANTHER" id="PTHR33542">
    <property type="entry name" value="SIROHYDROCHLORIN FERROCHELATASE, CHLOROPLASTIC"/>
    <property type="match status" value="1"/>
</dbReference>
<dbReference type="SUPFAM" id="SSF53800">
    <property type="entry name" value="Chelatase"/>
    <property type="match status" value="1"/>
</dbReference>
<name>A0A4Q7VD89_9BURK</name>
<dbReference type="PANTHER" id="PTHR33542:SF5">
    <property type="entry name" value="FERROCHELATASE CHE1"/>
    <property type="match status" value="1"/>
</dbReference>
<proteinExistence type="predicted"/>
<dbReference type="GO" id="GO:0016829">
    <property type="term" value="F:lyase activity"/>
    <property type="evidence" value="ECO:0007669"/>
    <property type="project" value="UniProtKB-KW"/>
</dbReference>
<dbReference type="Pfam" id="PF01903">
    <property type="entry name" value="CbiX"/>
    <property type="match status" value="1"/>
</dbReference>
<dbReference type="RefSeq" id="WP_130434387.1">
    <property type="nucleotide sequence ID" value="NZ_SHKP01000008.1"/>
</dbReference>
<organism evidence="3 4">
    <name type="scientific">Rivibacter subsaxonicus</name>
    <dbReference type="NCBI Taxonomy" id="457575"/>
    <lineage>
        <taxon>Bacteria</taxon>
        <taxon>Pseudomonadati</taxon>
        <taxon>Pseudomonadota</taxon>
        <taxon>Betaproteobacteria</taxon>
        <taxon>Burkholderiales</taxon>
        <taxon>Rivibacter</taxon>
    </lineage>
</organism>
<dbReference type="Gene3D" id="3.40.50.1400">
    <property type="match status" value="1"/>
</dbReference>
<dbReference type="CDD" id="cd03416">
    <property type="entry name" value="CbiX_SirB_N"/>
    <property type="match status" value="1"/>
</dbReference>
<gene>
    <name evidence="3" type="ORF">EV670_3424</name>
</gene>
<accession>A0A4Q7VD89</accession>
<protein>
    <submittedName>
        <fullName evidence="3">Sirohydrochlorin cobaltochelatase</fullName>
    </submittedName>
</protein>
<dbReference type="OrthoDB" id="9797895at2"/>
<keyword evidence="2" id="KW-0456">Lyase</keyword>
<comment type="caution">
    <text evidence="3">The sequence shown here is derived from an EMBL/GenBank/DDBJ whole genome shotgun (WGS) entry which is preliminary data.</text>
</comment>